<evidence type="ECO:0000313" key="3">
    <source>
        <dbReference type="EMBL" id="SHL62148.1"/>
    </source>
</evidence>
<feature type="domain" description="Cobalamin biosynthesis protein CobT VWA" evidence="1">
    <location>
        <begin position="352"/>
        <end position="567"/>
    </location>
</feature>
<sequence length="573" mass="65546">MAEAPSLPVRLRRQQYLEELEAATLRAATADEHWHYRARRLHHGITIVALRAPHLRLGDDNTSLEDYRAVSDAVALRWRHSDNDLHARHRPELPEARLIYDLLEQLRAESLVEVGTPGMAHNLARRFRRWALDYHHSQLSDTALGLLLLCVIMICWSRLMARPVFEELEDLLEATRANIVPSLGHDLAGLRRERHDQARYQHHARGIADWIATQLEGLEANTERDDESQNPRRQLALLLDSEDEIDSDIPLAPSGYSRIFHDQGHHYHAFTTAYDTERDAGSLIRSVLLDEYRRRLDRRIADQRINVRRLANIFRRTLSRPDRDGWQHGEESGVIDGRRLAQIVSSPLERRVFQRQRYAPTSDAQVCMLIDCSGSMKAHAEAIATLVELLTRALDMAGVATEVLGFTTAAWNGGRAHQDWLKAGRPPEPGRLNESRHLIFKDAGRPWRRARRTFAAMLKADLYKEGIDGEAVDWACQRLLSADVNRRLLVVFSDGSPSDTATNLANDRHYLDNHLKEVVARHDRPGQVEITGLGVGLDLSPWYRHHRIIDLSQTLDNRLADEIAQLLVTPRRR</sequence>
<dbReference type="PANTHER" id="PTHR41248">
    <property type="entry name" value="NORD PROTEIN"/>
    <property type="match status" value="1"/>
</dbReference>
<evidence type="ECO:0000313" key="2">
    <source>
        <dbReference type="EMBL" id="GEN24743.1"/>
    </source>
</evidence>
<dbReference type="PIRSF" id="PIRSF031715">
    <property type="entry name" value="Cob_chel_CobT"/>
    <property type="match status" value="1"/>
</dbReference>
<organism evidence="3 4">
    <name type="scientific">Halomonas cupida</name>
    <dbReference type="NCBI Taxonomy" id="44933"/>
    <lineage>
        <taxon>Bacteria</taxon>
        <taxon>Pseudomonadati</taxon>
        <taxon>Pseudomonadota</taxon>
        <taxon>Gammaproteobacteria</taxon>
        <taxon>Oceanospirillales</taxon>
        <taxon>Halomonadaceae</taxon>
        <taxon>Halomonas</taxon>
    </lineage>
</organism>
<reference evidence="3 4" key="1">
    <citation type="submission" date="2016-11" db="EMBL/GenBank/DDBJ databases">
        <authorList>
            <person name="Jaros S."/>
            <person name="Januszkiewicz K."/>
            <person name="Wedrychowicz H."/>
        </authorList>
    </citation>
    <scope>NUCLEOTIDE SEQUENCE [LARGE SCALE GENOMIC DNA]</scope>
    <source>
        <strain evidence="3 4">DSM 4740</strain>
    </source>
</reference>
<keyword evidence="5" id="KW-1185">Reference proteome</keyword>
<name>A0A1M7C4C9_9GAMM</name>
<dbReference type="Pfam" id="PF06213">
    <property type="entry name" value="CobT"/>
    <property type="match status" value="1"/>
</dbReference>
<protein>
    <submittedName>
        <fullName evidence="3">Cobaltochelatase CobT</fullName>
    </submittedName>
    <submittedName>
        <fullName evidence="2">Cobaltochelatase subunit CobT</fullName>
    </submittedName>
</protein>
<dbReference type="InterPro" id="IPR025861">
    <property type="entry name" value="CobT_VWA_dom"/>
</dbReference>
<dbReference type="EMBL" id="FRCA01000002">
    <property type="protein sequence ID" value="SHL62148.1"/>
    <property type="molecule type" value="Genomic_DNA"/>
</dbReference>
<reference evidence="2 5" key="2">
    <citation type="submission" date="2019-07" db="EMBL/GenBank/DDBJ databases">
        <title>Whole genome shotgun sequence of Halomonas cupida NBRC 102219.</title>
        <authorList>
            <person name="Hosoyama A."/>
            <person name="Uohara A."/>
            <person name="Ohji S."/>
            <person name="Ichikawa N."/>
        </authorList>
    </citation>
    <scope>NUCLEOTIDE SEQUENCE [LARGE SCALE GENOMIC DNA]</scope>
    <source>
        <strain evidence="2 5">NBRC 102219</strain>
    </source>
</reference>
<evidence type="ECO:0000259" key="1">
    <source>
        <dbReference type="Pfam" id="PF11775"/>
    </source>
</evidence>
<dbReference type="InterPro" id="IPR036465">
    <property type="entry name" value="vWFA_dom_sf"/>
</dbReference>
<dbReference type="InterPro" id="IPR006538">
    <property type="entry name" value="CobT"/>
</dbReference>
<accession>A0A1M7C4C9</accession>
<evidence type="ECO:0000313" key="5">
    <source>
        <dbReference type="Proteomes" id="UP000321726"/>
    </source>
</evidence>
<dbReference type="OrthoDB" id="6395027at2"/>
<dbReference type="AlphaFoldDB" id="A0A1M7C4C9"/>
<dbReference type="SUPFAM" id="SSF53300">
    <property type="entry name" value="vWA-like"/>
    <property type="match status" value="1"/>
</dbReference>
<dbReference type="Proteomes" id="UP000184123">
    <property type="component" value="Unassembled WGS sequence"/>
</dbReference>
<dbReference type="STRING" id="44933.SAMN05660971_00962"/>
<dbReference type="RefSeq" id="WP_073433901.1">
    <property type="nucleotide sequence ID" value="NZ_BJXU01000108.1"/>
</dbReference>
<dbReference type="Pfam" id="PF11775">
    <property type="entry name" value="CobT_C"/>
    <property type="match status" value="1"/>
</dbReference>
<gene>
    <name evidence="2" type="primary">cobT_1</name>
    <name evidence="2" type="ORF">HCU01_26920</name>
    <name evidence="3" type="ORF">SAMN05660971_00962</name>
</gene>
<evidence type="ECO:0000313" key="4">
    <source>
        <dbReference type="Proteomes" id="UP000184123"/>
    </source>
</evidence>
<proteinExistence type="predicted"/>
<dbReference type="EMBL" id="BJXU01000108">
    <property type="protein sequence ID" value="GEN24743.1"/>
    <property type="molecule type" value="Genomic_DNA"/>
</dbReference>
<dbReference type="GO" id="GO:0009236">
    <property type="term" value="P:cobalamin biosynthetic process"/>
    <property type="evidence" value="ECO:0007669"/>
    <property type="project" value="InterPro"/>
</dbReference>
<dbReference type="Proteomes" id="UP000321726">
    <property type="component" value="Unassembled WGS sequence"/>
</dbReference>
<dbReference type="PANTHER" id="PTHR41248:SF1">
    <property type="entry name" value="NORD PROTEIN"/>
    <property type="match status" value="1"/>
</dbReference>
<dbReference type="InterPro" id="IPR051928">
    <property type="entry name" value="NorD/CobT"/>
</dbReference>